<dbReference type="FunFam" id="2.70.210.12:FF:000001">
    <property type="entry name" value="GTPase Obg"/>
    <property type="match status" value="1"/>
</dbReference>
<feature type="domain" description="Obg" evidence="10">
    <location>
        <begin position="11"/>
        <end position="169"/>
    </location>
</feature>
<dbReference type="NCBIfam" id="TIGR02729">
    <property type="entry name" value="Obg_CgtA"/>
    <property type="match status" value="1"/>
</dbReference>
<feature type="binding site" evidence="8">
    <location>
        <begin position="293"/>
        <end position="296"/>
    </location>
    <ligand>
        <name>GTP</name>
        <dbReference type="ChEBI" id="CHEBI:37565"/>
    </ligand>
</feature>
<dbReference type="GO" id="GO:0005525">
    <property type="term" value="F:GTP binding"/>
    <property type="evidence" value="ECO:0007669"/>
    <property type="project" value="UniProtKB-UniRule"/>
</dbReference>
<comment type="cofactor">
    <cofactor evidence="8">
        <name>Mg(2+)</name>
        <dbReference type="ChEBI" id="CHEBI:18420"/>
    </cofactor>
</comment>
<dbReference type="PROSITE" id="PS51710">
    <property type="entry name" value="G_OBG"/>
    <property type="match status" value="1"/>
</dbReference>
<evidence type="ECO:0000259" key="10">
    <source>
        <dbReference type="PROSITE" id="PS51883"/>
    </source>
</evidence>
<comment type="subunit">
    <text evidence="8">Monomer.</text>
</comment>
<dbReference type="NCBIfam" id="NF008955">
    <property type="entry name" value="PRK12297.1"/>
    <property type="match status" value="1"/>
</dbReference>
<dbReference type="NCBIfam" id="NF008956">
    <property type="entry name" value="PRK12299.1"/>
    <property type="match status" value="1"/>
</dbReference>
<dbReference type="Gene3D" id="3.40.50.300">
    <property type="entry name" value="P-loop containing nucleotide triphosphate hydrolases"/>
    <property type="match status" value="1"/>
</dbReference>
<dbReference type="Pfam" id="PF01926">
    <property type="entry name" value="MMR_HSR1"/>
    <property type="match status" value="1"/>
</dbReference>
<dbReference type="PIRSF" id="PIRSF002401">
    <property type="entry name" value="GTP_bd_Obg/CgtA"/>
    <property type="match status" value="1"/>
</dbReference>
<dbReference type="GO" id="GO:0003924">
    <property type="term" value="F:GTPase activity"/>
    <property type="evidence" value="ECO:0007669"/>
    <property type="project" value="UniProtKB-UniRule"/>
</dbReference>
<dbReference type="GO" id="GO:0042254">
    <property type="term" value="P:ribosome biogenesis"/>
    <property type="evidence" value="ECO:0007669"/>
    <property type="project" value="UniProtKB-UniRule"/>
</dbReference>
<comment type="similarity">
    <text evidence="1 8">Belongs to the TRAFAC class OBG-HflX-like GTPase superfamily. OBG GTPase family.</text>
</comment>
<dbReference type="Gene3D" id="2.70.210.12">
    <property type="entry name" value="GTP1/OBG domain"/>
    <property type="match status" value="1"/>
</dbReference>
<keyword evidence="2 8" id="KW-0963">Cytoplasm</keyword>
<keyword evidence="12" id="KW-1185">Reference proteome</keyword>
<dbReference type="GO" id="GO:0005737">
    <property type="term" value="C:cytoplasm"/>
    <property type="evidence" value="ECO:0007669"/>
    <property type="project" value="UniProtKB-SubCell"/>
</dbReference>
<evidence type="ECO:0000256" key="7">
    <source>
        <dbReference type="ARBA" id="ARBA00023134"/>
    </source>
</evidence>
<proteinExistence type="inferred from homology"/>
<evidence type="ECO:0000256" key="5">
    <source>
        <dbReference type="ARBA" id="ARBA00022801"/>
    </source>
</evidence>
<feature type="binding site" evidence="8">
    <location>
        <position position="203"/>
    </location>
    <ligand>
        <name>Mg(2+)</name>
        <dbReference type="ChEBI" id="CHEBI:18420"/>
    </ligand>
</feature>
<evidence type="ECO:0000256" key="3">
    <source>
        <dbReference type="ARBA" id="ARBA00022723"/>
    </source>
</evidence>
<dbReference type="Pfam" id="PF01018">
    <property type="entry name" value="GTP1_OBG"/>
    <property type="match status" value="1"/>
</dbReference>
<feature type="binding site" evidence="8">
    <location>
        <begin position="223"/>
        <end position="226"/>
    </location>
    <ligand>
        <name>GTP</name>
        <dbReference type="ChEBI" id="CHEBI:37565"/>
    </ligand>
</feature>
<dbReference type="InterPro" id="IPR006073">
    <property type="entry name" value="GTP-bd"/>
</dbReference>
<dbReference type="AlphaFoldDB" id="C5WCG0"/>
<dbReference type="SUPFAM" id="SSF52540">
    <property type="entry name" value="P-loop containing nucleoside triphosphate hydrolases"/>
    <property type="match status" value="1"/>
</dbReference>
<comment type="subcellular location">
    <subcellularLocation>
        <location evidence="8">Cytoplasm</location>
    </subcellularLocation>
</comment>
<evidence type="ECO:0000256" key="2">
    <source>
        <dbReference type="ARBA" id="ARBA00022490"/>
    </source>
</evidence>
<dbReference type="Proteomes" id="UP000061704">
    <property type="component" value="Chromosome"/>
</dbReference>
<dbReference type="PRINTS" id="PR00326">
    <property type="entry name" value="GTP1OBG"/>
</dbReference>
<dbReference type="SUPFAM" id="SSF82051">
    <property type="entry name" value="Obg GTP-binding protein N-terminal domain"/>
    <property type="match status" value="1"/>
</dbReference>
<dbReference type="InterPro" id="IPR006074">
    <property type="entry name" value="GTP1-OBG_CS"/>
</dbReference>
<dbReference type="InterPro" id="IPR031167">
    <property type="entry name" value="G_OBG"/>
</dbReference>
<dbReference type="PANTHER" id="PTHR11702:SF31">
    <property type="entry name" value="MITOCHONDRIAL RIBOSOME-ASSOCIATED GTPASE 2"/>
    <property type="match status" value="1"/>
</dbReference>
<dbReference type="KEGG" id="icp:ICMP_155"/>
<feature type="binding site" evidence="8">
    <location>
        <begin position="324"/>
        <end position="326"/>
    </location>
    <ligand>
        <name>GTP</name>
        <dbReference type="ChEBI" id="CHEBI:37565"/>
    </ligand>
</feature>
<name>C5WCG0_9ENTR</name>
<keyword evidence="6 8" id="KW-0460">Magnesium</keyword>
<feature type="binding site" evidence="8">
    <location>
        <begin position="201"/>
        <end position="205"/>
    </location>
    <ligand>
        <name>GTP</name>
        <dbReference type="ChEBI" id="CHEBI:37565"/>
    </ligand>
</feature>
<feature type="binding site" evidence="8">
    <location>
        <position position="183"/>
    </location>
    <ligand>
        <name>Mg(2+)</name>
        <dbReference type="ChEBI" id="CHEBI:18420"/>
    </ligand>
</feature>
<evidence type="ECO:0000256" key="6">
    <source>
        <dbReference type="ARBA" id="ARBA00022842"/>
    </source>
</evidence>
<dbReference type="InterPro" id="IPR045086">
    <property type="entry name" value="OBG_GTPase"/>
</dbReference>
<dbReference type="InterPro" id="IPR036726">
    <property type="entry name" value="GTP1_OBG_dom_sf"/>
</dbReference>
<dbReference type="GO" id="GO:0043022">
    <property type="term" value="F:ribosome binding"/>
    <property type="evidence" value="ECO:0007669"/>
    <property type="project" value="UniProtKB-ARBA"/>
</dbReference>
<dbReference type="STRING" id="476281.ICMP_155"/>
<dbReference type="GO" id="GO:0000287">
    <property type="term" value="F:magnesium ion binding"/>
    <property type="evidence" value="ECO:0007669"/>
    <property type="project" value="InterPro"/>
</dbReference>
<sequence length="351" mass="39113">MGIQRFVGEKMKFIDEAKIIIHAGKGGDGCISFRRERCIPKGGPDGGNGGDGGNIYLLADENLNTLVDFRFKNIFKAENGQNGQSSNCTGKSGRDKVIKVPIGTRIMDNETHESLGDMIYHNQMLLVAKGGWHGLGNSCFKSSTNRTPYQKTDGKLGEIRELYLELVLLADIGMLGLPNSGKSTFIRCVSHAKPKVAEYPFTTLVPTLGVVRMNNSKSFVVADIPGVIQGAAQGIGLGLLFLKHLMRCSILLHLVDISLLNNDEILYNINVILKELEQYSKELYDKPRWLVFNKIDLLNYSKAEQIARQVTQKLLWNEKYYLISAKNKQGVNLLCLDIMNFINCKKQSQLI</sequence>
<feature type="domain" description="OBG-type G" evidence="9">
    <location>
        <begin position="170"/>
        <end position="343"/>
    </location>
</feature>
<evidence type="ECO:0000256" key="8">
    <source>
        <dbReference type="HAMAP-Rule" id="MF_01454"/>
    </source>
</evidence>
<comment type="function">
    <text evidence="8">An essential GTPase which binds GTP, GDP and possibly (p)ppGpp with moderate affinity, with high nucleotide exchange rates and a fairly low GTP hydrolysis rate. Plays a role in control of the cell cycle, stress response, ribosome biogenesis and in those bacteria that undergo differentiation, in morphogenesis control.</text>
</comment>
<evidence type="ECO:0000313" key="11">
    <source>
        <dbReference type="EMBL" id="BAH83016.1"/>
    </source>
</evidence>
<dbReference type="InterPro" id="IPR014100">
    <property type="entry name" value="GTP-bd_Obg/CgtA"/>
</dbReference>
<organism evidence="11 12">
    <name type="scientific">Candidatus Ishikawaella capsulata Mpkobe</name>
    <dbReference type="NCBI Taxonomy" id="476281"/>
    <lineage>
        <taxon>Bacteria</taxon>
        <taxon>Pseudomonadati</taxon>
        <taxon>Pseudomonadota</taxon>
        <taxon>Gammaproteobacteria</taxon>
        <taxon>Enterobacterales</taxon>
        <taxon>Enterobacteriaceae</taxon>
        <taxon>Candidatus Ishikawella</taxon>
    </lineage>
</organism>
<feature type="binding site" evidence="8">
    <location>
        <begin position="176"/>
        <end position="183"/>
    </location>
    <ligand>
        <name>GTP</name>
        <dbReference type="ChEBI" id="CHEBI:37565"/>
    </ligand>
</feature>
<evidence type="ECO:0000256" key="1">
    <source>
        <dbReference type="ARBA" id="ARBA00007699"/>
    </source>
</evidence>
<keyword evidence="3 8" id="KW-0479">Metal-binding</keyword>
<gene>
    <name evidence="11" type="primary">obgE</name>
    <name evidence="8" type="synonym">obg</name>
    <name evidence="11" type="ORF">ICMP_155</name>
</gene>
<evidence type="ECO:0000256" key="4">
    <source>
        <dbReference type="ARBA" id="ARBA00022741"/>
    </source>
</evidence>
<evidence type="ECO:0000259" key="9">
    <source>
        <dbReference type="PROSITE" id="PS51710"/>
    </source>
</evidence>
<dbReference type="PROSITE" id="PS51883">
    <property type="entry name" value="OBG"/>
    <property type="match status" value="1"/>
</dbReference>
<dbReference type="HOGENOM" id="CLU_011747_2_0_6"/>
<dbReference type="PANTHER" id="PTHR11702">
    <property type="entry name" value="DEVELOPMENTALLY REGULATED GTP-BINDING PROTEIN-RELATED"/>
    <property type="match status" value="1"/>
</dbReference>
<evidence type="ECO:0000313" key="12">
    <source>
        <dbReference type="Proteomes" id="UP000061704"/>
    </source>
</evidence>
<dbReference type="InterPro" id="IPR006169">
    <property type="entry name" value="GTP1_OBG_dom"/>
</dbReference>
<reference evidence="11 12" key="1">
    <citation type="journal article" date="2011" name="Genome Biol. Evol.">
        <title>Reductive evolution of bacterial genome in insect gut environment.</title>
        <authorList>
            <person name="Nikoh N."/>
            <person name="Hosokawa T."/>
            <person name="Ohshima K."/>
            <person name="Hattori M."/>
            <person name="Fukatsu T."/>
        </authorList>
    </citation>
    <scope>NUCLEOTIDE SEQUENCE [LARGE SCALE GENOMIC DNA]</scope>
    <source>
        <strain evidence="11 12">Mpkobe</strain>
    </source>
</reference>
<protein>
    <recommendedName>
        <fullName evidence="8">GTPase Obg</fullName>
        <ecNumber evidence="8">3.6.5.-</ecNumber>
    </recommendedName>
    <alternativeName>
        <fullName evidence="8">GTP-binding protein Obg</fullName>
    </alternativeName>
</protein>
<dbReference type="InterPro" id="IPR027417">
    <property type="entry name" value="P-loop_NTPase"/>
</dbReference>
<accession>C5WCG0</accession>
<dbReference type="CDD" id="cd01898">
    <property type="entry name" value="Obg"/>
    <property type="match status" value="1"/>
</dbReference>
<dbReference type="EMBL" id="AP010872">
    <property type="protein sequence ID" value="BAH83016.1"/>
    <property type="molecule type" value="Genomic_DNA"/>
</dbReference>
<dbReference type="PROSITE" id="PS00905">
    <property type="entry name" value="GTP1_OBG"/>
    <property type="match status" value="1"/>
</dbReference>
<dbReference type="EC" id="3.6.5.-" evidence="8"/>
<keyword evidence="4 8" id="KW-0547">Nucleotide-binding</keyword>
<keyword evidence="7 8" id="KW-0342">GTP-binding</keyword>
<dbReference type="HAMAP" id="MF_01454">
    <property type="entry name" value="GTPase_Obg"/>
    <property type="match status" value="1"/>
</dbReference>
<keyword evidence="5 8" id="KW-0378">Hydrolase</keyword>